<dbReference type="GO" id="GO:0043565">
    <property type="term" value="F:sequence-specific DNA binding"/>
    <property type="evidence" value="ECO:0007669"/>
    <property type="project" value="InterPro"/>
</dbReference>
<dbReference type="AlphaFoldDB" id="A0A1M5A5B7"/>
<dbReference type="PROSITE" id="PS00041">
    <property type="entry name" value="HTH_ARAC_FAMILY_1"/>
    <property type="match status" value="1"/>
</dbReference>
<protein>
    <submittedName>
        <fullName evidence="5">AraC-type DNA-binding protein</fullName>
    </submittedName>
</protein>
<keyword evidence="3" id="KW-0804">Transcription</keyword>
<evidence type="ECO:0000313" key="5">
    <source>
        <dbReference type="EMBL" id="SHF25022.1"/>
    </source>
</evidence>
<dbReference type="PROSITE" id="PS01124">
    <property type="entry name" value="HTH_ARAC_FAMILY_2"/>
    <property type="match status" value="1"/>
</dbReference>
<gene>
    <name evidence="5" type="ORF">SAMN04488522_102579</name>
</gene>
<dbReference type="GO" id="GO:0003700">
    <property type="term" value="F:DNA-binding transcription factor activity"/>
    <property type="evidence" value="ECO:0007669"/>
    <property type="project" value="InterPro"/>
</dbReference>
<dbReference type="STRING" id="288992.SAMN04488522_102579"/>
<keyword evidence="2 5" id="KW-0238">DNA-binding</keyword>
<feature type="domain" description="HTH araC/xylS-type" evidence="4">
    <location>
        <begin position="240"/>
        <end position="338"/>
    </location>
</feature>
<evidence type="ECO:0000259" key="4">
    <source>
        <dbReference type="PROSITE" id="PS01124"/>
    </source>
</evidence>
<dbReference type="SUPFAM" id="SSF46689">
    <property type="entry name" value="Homeodomain-like"/>
    <property type="match status" value="1"/>
</dbReference>
<dbReference type="OrthoDB" id="799767at2"/>
<reference evidence="6" key="1">
    <citation type="submission" date="2016-11" db="EMBL/GenBank/DDBJ databases">
        <authorList>
            <person name="Varghese N."/>
            <person name="Submissions S."/>
        </authorList>
    </citation>
    <scope>NUCLEOTIDE SEQUENCE [LARGE SCALE GENOMIC DNA]</scope>
    <source>
        <strain evidence="6">DSM 16990</strain>
    </source>
</reference>
<dbReference type="InterPro" id="IPR053142">
    <property type="entry name" value="PchR_regulatory_protein"/>
</dbReference>
<accession>A0A1M5A5B7</accession>
<name>A0A1M5A5B7_9SPHI</name>
<evidence type="ECO:0000256" key="2">
    <source>
        <dbReference type="ARBA" id="ARBA00023125"/>
    </source>
</evidence>
<dbReference type="Pfam" id="PF12833">
    <property type="entry name" value="HTH_18"/>
    <property type="match status" value="1"/>
</dbReference>
<keyword evidence="6" id="KW-1185">Reference proteome</keyword>
<dbReference type="Proteomes" id="UP000184287">
    <property type="component" value="Unassembled WGS sequence"/>
</dbReference>
<dbReference type="SMART" id="SM00342">
    <property type="entry name" value="HTH_ARAC"/>
    <property type="match status" value="1"/>
</dbReference>
<dbReference type="InterPro" id="IPR018062">
    <property type="entry name" value="HTH_AraC-typ_CS"/>
</dbReference>
<evidence type="ECO:0000256" key="1">
    <source>
        <dbReference type="ARBA" id="ARBA00023015"/>
    </source>
</evidence>
<proteinExistence type="predicted"/>
<dbReference type="InterPro" id="IPR018060">
    <property type="entry name" value="HTH_AraC"/>
</dbReference>
<dbReference type="Gene3D" id="1.10.10.60">
    <property type="entry name" value="Homeodomain-like"/>
    <property type="match status" value="1"/>
</dbReference>
<dbReference type="PANTHER" id="PTHR47893:SF1">
    <property type="entry name" value="REGULATORY PROTEIN PCHR"/>
    <property type="match status" value="1"/>
</dbReference>
<keyword evidence="1" id="KW-0805">Transcription regulation</keyword>
<sequence length="339" mass="39346">MSRIKNILEQGSSLHSYYDLSRVKAEMKEEQAIWKKTTYKGSLGEINSSYIDGGKEFMFADYHQEISCDTLIKTEVGQHTCLEMTFMLEMDELTDQINGEQNTYRAMQQNIHYIAPGSETELYCRSGKKYRNFDVYMDLSTLQEWKLDYAPLDALINAVQLGKSATLFKESIPVTASTKRILKEISSSGMTGIAREIYMKGKVFELLAHQINFVTQKIKVPEEKVRSNFRMGEYDINVIEKIARFIEGNTEPFTTIKDFSRRYGINEHKLKNGFKAHFGKPIFEYAQDLRMLKAKEMLQSSQKPIKEIAYEIGYKTPVAFTEAFKKYHDMLPKEIRMMM</sequence>
<organism evidence="5 6">
    <name type="scientific">Pedobacter caeni</name>
    <dbReference type="NCBI Taxonomy" id="288992"/>
    <lineage>
        <taxon>Bacteria</taxon>
        <taxon>Pseudomonadati</taxon>
        <taxon>Bacteroidota</taxon>
        <taxon>Sphingobacteriia</taxon>
        <taxon>Sphingobacteriales</taxon>
        <taxon>Sphingobacteriaceae</taxon>
        <taxon>Pedobacter</taxon>
    </lineage>
</organism>
<dbReference type="EMBL" id="FQUQ01000002">
    <property type="protein sequence ID" value="SHF25022.1"/>
    <property type="molecule type" value="Genomic_DNA"/>
</dbReference>
<dbReference type="RefSeq" id="WP_073230568.1">
    <property type="nucleotide sequence ID" value="NZ_FQUQ01000002.1"/>
</dbReference>
<dbReference type="InterPro" id="IPR009057">
    <property type="entry name" value="Homeodomain-like_sf"/>
</dbReference>
<evidence type="ECO:0000256" key="3">
    <source>
        <dbReference type="ARBA" id="ARBA00023163"/>
    </source>
</evidence>
<evidence type="ECO:0000313" key="6">
    <source>
        <dbReference type="Proteomes" id="UP000184287"/>
    </source>
</evidence>
<dbReference type="PANTHER" id="PTHR47893">
    <property type="entry name" value="REGULATORY PROTEIN PCHR"/>
    <property type="match status" value="1"/>
</dbReference>